<dbReference type="PANTHER" id="PTHR43792:SF16">
    <property type="entry name" value="N-ACETYLTRANSFERASE DOMAIN-CONTAINING PROTEIN"/>
    <property type="match status" value="1"/>
</dbReference>
<organism evidence="2">
    <name type="scientific">bioreactor metagenome</name>
    <dbReference type="NCBI Taxonomy" id="1076179"/>
    <lineage>
        <taxon>unclassified sequences</taxon>
        <taxon>metagenomes</taxon>
        <taxon>ecological metagenomes</taxon>
    </lineage>
</organism>
<dbReference type="PROSITE" id="PS51186">
    <property type="entry name" value="GNAT"/>
    <property type="match status" value="1"/>
</dbReference>
<reference evidence="2" key="1">
    <citation type="submission" date="2019-08" db="EMBL/GenBank/DDBJ databases">
        <authorList>
            <person name="Kucharzyk K."/>
            <person name="Murdoch R.W."/>
            <person name="Higgins S."/>
            <person name="Loffler F."/>
        </authorList>
    </citation>
    <scope>NUCLEOTIDE SEQUENCE</scope>
</reference>
<gene>
    <name evidence="2" type="ORF">SDC9_96424</name>
</gene>
<comment type="caution">
    <text evidence="2">The sequence shown here is derived from an EMBL/GenBank/DDBJ whole genome shotgun (WGS) entry which is preliminary data.</text>
</comment>
<dbReference type="PANTHER" id="PTHR43792">
    <property type="entry name" value="GNAT FAMILY, PUTATIVE (AFU_ORTHOLOGUE AFUA_3G00765)-RELATED-RELATED"/>
    <property type="match status" value="1"/>
</dbReference>
<dbReference type="InterPro" id="IPR000182">
    <property type="entry name" value="GNAT_dom"/>
</dbReference>
<accession>A0A645AJ69</accession>
<sequence>MKIYTETERLILREILPTDLDGMFELHSDPEVHRFLGNKTVTSKEEMTNIIKSLRQRYIDYGIGRWAIIDKNTNNFIGWTGLEFVTERINNHKNFYDLGYRLIRKYWGQGIATETSFASLEYAFDKLNADKVFARADCENIGSNKVLEKVGLKFIETFDLDGIKHNWYKLEKTEFENKKPNR</sequence>
<dbReference type="Pfam" id="PF13302">
    <property type="entry name" value="Acetyltransf_3"/>
    <property type="match status" value="1"/>
</dbReference>
<protein>
    <recommendedName>
        <fullName evidence="1">N-acetyltransferase domain-containing protein</fullName>
    </recommendedName>
</protein>
<evidence type="ECO:0000313" key="2">
    <source>
        <dbReference type="EMBL" id="MPM49694.1"/>
    </source>
</evidence>
<dbReference type="InterPro" id="IPR051531">
    <property type="entry name" value="N-acetyltransferase"/>
</dbReference>
<dbReference type="Gene3D" id="3.40.630.30">
    <property type="match status" value="1"/>
</dbReference>
<dbReference type="SUPFAM" id="SSF55729">
    <property type="entry name" value="Acyl-CoA N-acyltransferases (Nat)"/>
    <property type="match status" value="1"/>
</dbReference>
<name>A0A645AJ69_9ZZZZ</name>
<dbReference type="AlphaFoldDB" id="A0A645AJ69"/>
<feature type="domain" description="N-acetyltransferase" evidence="1">
    <location>
        <begin position="10"/>
        <end position="173"/>
    </location>
</feature>
<dbReference type="GO" id="GO:0016747">
    <property type="term" value="F:acyltransferase activity, transferring groups other than amino-acyl groups"/>
    <property type="evidence" value="ECO:0007669"/>
    <property type="project" value="InterPro"/>
</dbReference>
<dbReference type="EMBL" id="VSSQ01012635">
    <property type="protein sequence ID" value="MPM49694.1"/>
    <property type="molecule type" value="Genomic_DNA"/>
</dbReference>
<dbReference type="InterPro" id="IPR016181">
    <property type="entry name" value="Acyl_CoA_acyltransferase"/>
</dbReference>
<proteinExistence type="predicted"/>
<evidence type="ECO:0000259" key="1">
    <source>
        <dbReference type="PROSITE" id="PS51186"/>
    </source>
</evidence>